<feature type="domain" description="DUF3825" evidence="1">
    <location>
        <begin position="29"/>
        <end position="262"/>
    </location>
</feature>
<dbReference type="InterPro" id="IPR024437">
    <property type="entry name" value="DUF3825"/>
</dbReference>
<dbReference type="Proteomes" id="UP000182057">
    <property type="component" value="Unassembled WGS sequence"/>
</dbReference>
<name>A0A1D3UPW8_TANFO</name>
<sequence length="265" mass="30680">MTKKTFVSTLFTFAYFPNYDKAVEFLAENLADPEDWEFSDASKKNYSILKNYLEHTFRKIQSESKVAYTSNNSHACFNPGLVTKNLEPIYAYFEAYRKPQEGKNTPQYCFKAFLKESDIQFLKTFPGNHPDIADFFQKPEDLIFNPRCKLIPQLDHIIDDNLMRFPAHIQALDPGEIRRRLDGAIEEVKKRVKTNYKLAVPQFYNNRIQLLLPLNLTPGSPNPDLALAIHKISDDTYTARTCLTLKMAYNNARLIVKPQSAWLKP</sequence>
<dbReference type="Pfam" id="PF12873">
    <property type="entry name" value="DUF3825"/>
    <property type="match status" value="1"/>
</dbReference>
<dbReference type="AlphaFoldDB" id="A0A1D3UPW8"/>
<reference evidence="2 3" key="1">
    <citation type="submission" date="2016-09" db="EMBL/GenBank/DDBJ databases">
        <authorList>
            <person name="Capua I."/>
            <person name="De Benedictis P."/>
            <person name="Joannis T."/>
            <person name="Lombin L.H."/>
            <person name="Cattoli G."/>
        </authorList>
    </citation>
    <scope>NUCLEOTIDE SEQUENCE [LARGE SCALE GENOMIC DNA]</scope>
    <source>
        <strain evidence="2 3">UB20</strain>
    </source>
</reference>
<evidence type="ECO:0000259" key="1">
    <source>
        <dbReference type="Pfam" id="PF12873"/>
    </source>
</evidence>
<proteinExistence type="predicted"/>
<gene>
    <name evidence="2" type="ORF">TFUB20_01607</name>
</gene>
<organism evidence="2 3">
    <name type="scientific">Tannerella forsythia</name>
    <name type="common">Bacteroides forsythus</name>
    <dbReference type="NCBI Taxonomy" id="28112"/>
    <lineage>
        <taxon>Bacteria</taxon>
        <taxon>Pseudomonadati</taxon>
        <taxon>Bacteroidota</taxon>
        <taxon>Bacteroidia</taxon>
        <taxon>Bacteroidales</taxon>
        <taxon>Tannerellaceae</taxon>
        <taxon>Tannerella</taxon>
    </lineage>
</organism>
<dbReference type="RefSeq" id="WP_074449900.1">
    <property type="nucleotide sequence ID" value="NZ_FMMM01000056.1"/>
</dbReference>
<accession>A0A1D3UPW8</accession>
<dbReference type="EMBL" id="FMMM01000056">
    <property type="protein sequence ID" value="SCQ22131.1"/>
    <property type="molecule type" value="Genomic_DNA"/>
</dbReference>
<dbReference type="OrthoDB" id="5493836at2"/>
<evidence type="ECO:0000313" key="2">
    <source>
        <dbReference type="EMBL" id="SCQ22131.1"/>
    </source>
</evidence>
<protein>
    <recommendedName>
        <fullName evidence="1">DUF3825 domain-containing protein</fullName>
    </recommendedName>
</protein>
<evidence type="ECO:0000313" key="3">
    <source>
        <dbReference type="Proteomes" id="UP000182057"/>
    </source>
</evidence>